<keyword evidence="2" id="KW-1185">Reference proteome</keyword>
<gene>
    <name evidence="1" type="ORF">Z518_01376</name>
</gene>
<dbReference type="EMBL" id="KN847475">
    <property type="protein sequence ID" value="KIX10294.1"/>
    <property type="molecule type" value="Genomic_DNA"/>
</dbReference>
<dbReference type="Proteomes" id="UP000053617">
    <property type="component" value="Unassembled WGS sequence"/>
</dbReference>
<protein>
    <submittedName>
        <fullName evidence="1">Rhinocladiella mackenziei CBS 650.93 unplaced genomic scaffold supercont1.1, whole genome shotgun sequence</fullName>
    </submittedName>
</protein>
<sequence>MSVGTHYFDIRPVISSANNYPGHYIDNVNEFTSSNNEHIALYLPNIKNTDEGYSPVNDDEWAGILHPFWPDLNYLWAVNCFTICRFSGAMA</sequence>
<proteinExistence type="predicted"/>
<organism evidence="1 2">
    <name type="scientific">Rhinocladiella mackenziei CBS 650.93</name>
    <dbReference type="NCBI Taxonomy" id="1442369"/>
    <lineage>
        <taxon>Eukaryota</taxon>
        <taxon>Fungi</taxon>
        <taxon>Dikarya</taxon>
        <taxon>Ascomycota</taxon>
        <taxon>Pezizomycotina</taxon>
        <taxon>Eurotiomycetes</taxon>
        <taxon>Chaetothyriomycetidae</taxon>
        <taxon>Chaetothyriales</taxon>
        <taxon>Herpotrichiellaceae</taxon>
        <taxon>Rhinocladiella</taxon>
    </lineage>
</organism>
<name>A0A0D2IW71_9EURO</name>
<dbReference type="AlphaFoldDB" id="A0A0D2IW71"/>
<accession>A0A0D2IW71</accession>
<evidence type="ECO:0000313" key="2">
    <source>
        <dbReference type="Proteomes" id="UP000053617"/>
    </source>
</evidence>
<evidence type="ECO:0000313" key="1">
    <source>
        <dbReference type="EMBL" id="KIX10294.1"/>
    </source>
</evidence>
<dbReference type="HOGENOM" id="CLU_2428259_0_0_1"/>
<dbReference type="GeneID" id="25289447"/>
<dbReference type="RefSeq" id="XP_013277430.1">
    <property type="nucleotide sequence ID" value="XM_013421976.1"/>
</dbReference>
<reference evidence="1 2" key="1">
    <citation type="submission" date="2015-01" db="EMBL/GenBank/DDBJ databases">
        <title>The Genome Sequence of Rhinocladiella mackenzie CBS 650.93.</title>
        <authorList>
            <consortium name="The Broad Institute Genomics Platform"/>
            <person name="Cuomo C."/>
            <person name="de Hoog S."/>
            <person name="Gorbushina A."/>
            <person name="Stielow B."/>
            <person name="Teixiera M."/>
            <person name="Abouelleil A."/>
            <person name="Chapman S.B."/>
            <person name="Priest M."/>
            <person name="Young S.K."/>
            <person name="Wortman J."/>
            <person name="Nusbaum C."/>
            <person name="Birren B."/>
        </authorList>
    </citation>
    <scope>NUCLEOTIDE SEQUENCE [LARGE SCALE GENOMIC DNA]</scope>
    <source>
        <strain evidence="1 2">CBS 650.93</strain>
    </source>
</reference>
<dbReference type="VEuPathDB" id="FungiDB:Z518_01376"/>